<dbReference type="AlphaFoldDB" id="A0A4Q9R9N9"/>
<evidence type="ECO:0000256" key="2">
    <source>
        <dbReference type="ARBA" id="ARBA00009810"/>
    </source>
</evidence>
<gene>
    <name evidence="14" type="ORF">DNJ96_09545</name>
</gene>
<comment type="caution">
    <text evidence="14">The sequence shown here is derived from an EMBL/GenBank/DDBJ whole genome shotgun (WGS) entry which is preliminary data.</text>
</comment>
<dbReference type="PANTHER" id="PTHR30069">
    <property type="entry name" value="TONB-DEPENDENT OUTER MEMBRANE RECEPTOR"/>
    <property type="match status" value="1"/>
</dbReference>
<dbReference type="RefSeq" id="WP_131185181.1">
    <property type="nucleotide sequence ID" value="NZ_QJUO01000023.1"/>
</dbReference>
<evidence type="ECO:0000256" key="6">
    <source>
        <dbReference type="ARBA" id="ARBA00023077"/>
    </source>
</evidence>
<evidence type="ECO:0000256" key="5">
    <source>
        <dbReference type="ARBA" id="ARBA00022692"/>
    </source>
</evidence>
<feature type="region of interest" description="Disordered" evidence="11">
    <location>
        <begin position="1"/>
        <end position="29"/>
    </location>
</feature>
<comment type="subcellular location">
    <subcellularLocation>
        <location evidence="1 9">Cell outer membrane</location>
        <topology evidence="1 9">Multi-pass membrane protein</topology>
    </subcellularLocation>
</comment>
<dbReference type="InterPro" id="IPR012910">
    <property type="entry name" value="Plug_dom"/>
</dbReference>
<dbReference type="PANTHER" id="PTHR30069:SF41">
    <property type="entry name" value="HEME_HEMOPEXIN UTILIZATION PROTEIN C"/>
    <property type="match status" value="1"/>
</dbReference>
<protein>
    <recommendedName>
        <fullName evidence="16">TonB-dependent receptor</fullName>
    </recommendedName>
</protein>
<sequence length="1012" mass="113849">MACQPVAWAEDQQPEKTVSREEPVETLPERQDAQAMVLEEVSVQGEMESRDERGRNEVYTRDIVNIYQGKEEIERYKGTSTADLFKGMNGVYSSDARNSGALDPNIRGISGEGRIPVTVDGTEQATSVWMGSTGLTNRNYVDPNMIGSIAVEKGPSMTAGVRSGIGGSVEIKTLDVEDIVEPGESWGLEIKTETGTNSVKPNEDGMNKFGMDYRDIDGAYMGGNAVIFAKGGGAAFTPHESPRYKDFDFQDNAMRIAAGTRQENFDLFAAYSYRNRGNYFSGKGGSKRYESDGGLQAATAANQSNVQGDTSRNYIANLFLPGHEVAGTSSEMRTTLLKGTLYLPNEQSLKLSYMHSELEFGESMPYVINEQVRLQANGALPSDNLGFQFPYSEVKQDTFALNYQWNPGENRLLNMQAGLWKTSSDAERYQNGEELYTIDNPSQRDWNWDNYVRCSNRPELCPGGVPAQPEKLPNTDGRFNIVSRALQVSDHQRWGVNLSNRMELADSLALTLSGDFSNEKLQQKDYSSENSGSIYTWSTRYLGPRGGRRQQYNFSFNGEWAATPWLVFNLGARYSDYNSFDTSLDEHRKNRDQGWGAGTPRIGMAYGYYRLLTDTENQAVLDNTRSMVESWGLDPETTEQLITDVLAEGMIDGLRYTHEMAVIPYSGNGVMLDSSQNPFLNGSINLDEKVDNPHGTNGSAARYLPSNRKSIISGPQLTDAERWAKPEKRRDSAWAPMAGVTLHVTDHARLYARYSEFVRFPSIYEDTQALSGGTTVTNNRMRPEHAYNWEAGYVHDLRGFLPAWRAADFRLNYFNNEIRDFVDRDFAYNILQYDRKKLSGVELQTRFDTGRYFSGFSATYRIDQKLCDKDAAATFDPYYGKLVDECVTGGFPGTFSRTSLQPQYSLNLDSGMRLFNERLELGARMIYHSSAKNKEEAKWIEQNLPYVQGGNEPFEWHPIWVFDAYASLQVNKRLDIDFGINNITNRYYIDPLARVAMPAPGRTMKLGLTARF</sequence>
<dbReference type="GO" id="GO:0015344">
    <property type="term" value="F:siderophore uptake transmembrane transporter activity"/>
    <property type="evidence" value="ECO:0007669"/>
    <property type="project" value="TreeGrafter"/>
</dbReference>
<dbReference type="GO" id="GO:0009279">
    <property type="term" value="C:cell outer membrane"/>
    <property type="evidence" value="ECO:0007669"/>
    <property type="project" value="UniProtKB-SubCell"/>
</dbReference>
<keyword evidence="8 9" id="KW-0998">Cell outer membrane</keyword>
<dbReference type="InterPro" id="IPR000531">
    <property type="entry name" value="Beta-barrel_TonB"/>
</dbReference>
<keyword evidence="7 9" id="KW-0472">Membrane</keyword>
<evidence type="ECO:0000259" key="12">
    <source>
        <dbReference type="Pfam" id="PF00593"/>
    </source>
</evidence>
<proteinExistence type="inferred from homology"/>
<accession>A0A4Q9R9N9</accession>
<reference evidence="14 15" key="1">
    <citation type="submission" date="2018-06" db="EMBL/GenBank/DDBJ databases">
        <title>Three novel Pseudomonas species isolated from symptomatic oak.</title>
        <authorList>
            <person name="Bueno-Gonzalez V."/>
            <person name="Brady C."/>
        </authorList>
    </citation>
    <scope>NUCLEOTIDE SEQUENCE [LARGE SCALE GENOMIC DNA]</scope>
    <source>
        <strain evidence="14 15">P17C</strain>
    </source>
</reference>
<dbReference type="InterPro" id="IPR037066">
    <property type="entry name" value="Plug_dom_sf"/>
</dbReference>
<evidence type="ECO:0000313" key="14">
    <source>
        <dbReference type="EMBL" id="TBU96898.1"/>
    </source>
</evidence>
<dbReference type="Pfam" id="PF00593">
    <property type="entry name" value="TonB_dep_Rec_b-barrel"/>
    <property type="match status" value="1"/>
</dbReference>
<dbReference type="InterPro" id="IPR039426">
    <property type="entry name" value="TonB-dep_rcpt-like"/>
</dbReference>
<keyword evidence="15" id="KW-1185">Reference proteome</keyword>
<evidence type="ECO:0000256" key="1">
    <source>
        <dbReference type="ARBA" id="ARBA00004571"/>
    </source>
</evidence>
<comment type="similarity">
    <text evidence="2 9 10">Belongs to the TonB-dependent receptor family.</text>
</comment>
<evidence type="ECO:0000256" key="11">
    <source>
        <dbReference type="SAM" id="MobiDB-lite"/>
    </source>
</evidence>
<keyword evidence="5 9" id="KW-0812">Transmembrane</keyword>
<organism evidence="14 15">
    <name type="scientific">Stutzerimonas kirkiae</name>
    <dbReference type="NCBI Taxonomy" id="2211392"/>
    <lineage>
        <taxon>Bacteria</taxon>
        <taxon>Pseudomonadati</taxon>
        <taxon>Pseudomonadota</taxon>
        <taxon>Gammaproteobacteria</taxon>
        <taxon>Pseudomonadales</taxon>
        <taxon>Pseudomonadaceae</taxon>
        <taxon>Stutzerimonas</taxon>
    </lineage>
</organism>
<feature type="compositionally biased region" description="Basic and acidic residues" evidence="11">
    <location>
        <begin position="13"/>
        <end position="29"/>
    </location>
</feature>
<keyword evidence="3 9" id="KW-0813">Transport</keyword>
<name>A0A4Q9R9N9_9GAMM</name>
<evidence type="ECO:0000256" key="3">
    <source>
        <dbReference type="ARBA" id="ARBA00022448"/>
    </source>
</evidence>
<dbReference type="PROSITE" id="PS52016">
    <property type="entry name" value="TONB_DEPENDENT_REC_3"/>
    <property type="match status" value="1"/>
</dbReference>
<evidence type="ECO:0000313" key="15">
    <source>
        <dbReference type="Proteomes" id="UP000292639"/>
    </source>
</evidence>
<evidence type="ECO:0008006" key="16">
    <source>
        <dbReference type="Google" id="ProtNLM"/>
    </source>
</evidence>
<evidence type="ECO:0000256" key="8">
    <source>
        <dbReference type="ARBA" id="ARBA00023237"/>
    </source>
</evidence>
<dbReference type="Pfam" id="PF07715">
    <property type="entry name" value="Plug"/>
    <property type="match status" value="1"/>
</dbReference>
<keyword evidence="6 10" id="KW-0798">TonB box</keyword>
<dbReference type="InterPro" id="IPR036942">
    <property type="entry name" value="Beta-barrel_TonB_sf"/>
</dbReference>
<evidence type="ECO:0000256" key="7">
    <source>
        <dbReference type="ARBA" id="ARBA00023136"/>
    </source>
</evidence>
<evidence type="ECO:0000256" key="9">
    <source>
        <dbReference type="PROSITE-ProRule" id="PRU01360"/>
    </source>
</evidence>
<evidence type="ECO:0000259" key="13">
    <source>
        <dbReference type="Pfam" id="PF07715"/>
    </source>
</evidence>
<evidence type="ECO:0000256" key="4">
    <source>
        <dbReference type="ARBA" id="ARBA00022452"/>
    </source>
</evidence>
<dbReference type="Proteomes" id="UP000292639">
    <property type="component" value="Unassembled WGS sequence"/>
</dbReference>
<keyword evidence="4 9" id="KW-1134">Transmembrane beta strand</keyword>
<dbReference type="Gene3D" id="2.170.130.10">
    <property type="entry name" value="TonB-dependent receptor, plug domain"/>
    <property type="match status" value="1"/>
</dbReference>
<dbReference type="GO" id="GO:0044718">
    <property type="term" value="P:siderophore transmembrane transport"/>
    <property type="evidence" value="ECO:0007669"/>
    <property type="project" value="TreeGrafter"/>
</dbReference>
<dbReference type="SUPFAM" id="SSF56935">
    <property type="entry name" value="Porins"/>
    <property type="match status" value="1"/>
</dbReference>
<feature type="domain" description="TonB-dependent receptor-like beta-barrel" evidence="12">
    <location>
        <begin position="725"/>
        <end position="983"/>
    </location>
</feature>
<dbReference type="Gene3D" id="2.40.170.20">
    <property type="entry name" value="TonB-dependent receptor, beta-barrel domain"/>
    <property type="match status" value="2"/>
</dbReference>
<feature type="domain" description="TonB-dependent receptor plug" evidence="13">
    <location>
        <begin position="70"/>
        <end position="167"/>
    </location>
</feature>
<evidence type="ECO:0000256" key="10">
    <source>
        <dbReference type="RuleBase" id="RU003357"/>
    </source>
</evidence>
<dbReference type="EMBL" id="QJUP01000011">
    <property type="protein sequence ID" value="TBU96898.1"/>
    <property type="molecule type" value="Genomic_DNA"/>
</dbReference>